<feature type="region of interest" description="Disordered" evidence="2">
    <location>
        <begin position="1"/>
        <end position="38"/>
    </location>
</feature>
<keyword evidence="1" id="KW-0723">Serine/threonine-protein kinase</keyword>
<keyword evidence="4" id="KW-0418">Kinase</keyword>
<dbReference type="PANTHER" id="PTHR35526:SF3">
    <property type="entry name" value="ANTI-SIGMA-F FACTOR RSBW"/>
    <property type="match status" value="1"/>
</dbReference>
<name>A0A285EI58_9ACTN</name>
<dbReference type="SUPFAM" id="SSF55874">
    <property type="entry name" value="ATPase domain of HSP90 chaperone/DNA topoisomerase II/histidine kinase"/>
    <property type="match status" value="1"/>
</dbReference>
<sequence>MLEPVTDPPAEPPDPDGVRPRRGAPAAASPPSRGRTLRHEWRVPSTALSLRAVRRDLRGCLESTWLPADDVEDLVLATSEAVSNVLEHAQHPTEPFFDVVLSVVPDQVTITVRDSGQWRDEPSGTHRGRGLAMMDTLAETTILTEARGTTVTLRHRAGRRAAVASG</sequence>
<dbReference type="GO" id="GO:0004674">
    <property type="term" value="F:protein serine/threonine kinase activity"/>
    <property type="evidence" value="ECO:0007669"/>
    <property type="project" value="UniProtKB-KW"/>
</dbReference>
<feature type="domain" description="Histidine kinase/HSP90-like ATPase" evidence="3">
    <location>
        <begin position="44"/>
        <end position="154"/>
    </location>
</feature>
<feature type="compositionally biased region" description="Low complexity" evidence="2">
    <location>
        <begin position="23"/>
        <end position="34"/>
    </location>
</feature>
<feature type="compositionally biased region" description="Pro residues" evidence="2">
    <location>
        <begin position="1"/>
        <end position="12"/>
    </location>
</feature>
<evidence type="ECO:0000256" key="2">
    <source>
        <dbReference type="SAM" id="MobiDB-lite"/>
    </source>
</evidence>
<dbReference type="InterPro" id="IPR050267">
    <property type="entry name" value="Anti-sigma-factor_SerPK"/>
</dbReference>
<dbReference type="InterPro" id="IPR003594">
    <property type="entry name" value="HATPase_dom"/>
</dbReference>
<dbReference type="EMBL" id="OBDO01000011">
    <property type="protein sequence ID" value="SNX98553.1"/>
    <property type="molecule type" value="Genomic_DNA"/>
</dbReference>
<dbReference type="AlphaFoldDB" id="A0A285EI58"/>
<evidence type="ECO:0000313" key="4">
    <source>
        <dbReference type="EMBL" id="SNX98553.1"/>
    </source>
</evidence>
<dbReference type="Pfam" id="PF13581">
    <property type="entry name" value="HATPase_c_2"/>
    <property type="match status" value="1"/>
</dbReference>
<organism evidence="4 5">
    <name type="scientific">Geodermatophilus sabuli</name>
    <dbReference type="NCBI Taxonomy" id="1564158"/>
    <lineage>
        <taxon>Bacteria</taxon>
        <taxon>Bacillati</taxon>
        <taxon>Actinomycetota</taxon>
        <taxon>Actinomycetes</taxon>
        <taxon>Geodermatophilales</taxon>
        <taxon>Geodermatophilaceae</taxon>
        <taxon>Geodermatophilus</taxon>
    </lineage>
</organism>
<evidence type="ECO:0000313" key="5">
    <source>
        <dbReference type="Proteomes" id="UP000219514"/>
    </source>
</evidence>
<gene>
    <name evidence="4" type="ORF">SAMN06893097_11167</name>
</gene>
<dbReference type="Gene3D" id="3.30.565.10">
    <property type="entry name" value="Histidine kinase-like ATPase, C-terminal domain"/>
    <property type="match status" value="1"/>
</dbReference>
<protein>
    <submittedName>
        <fullName evidence="4">Anti-sigma regulatory factor (Ser/Thr protein kinase)</fullName>
    </submittedName>
</protein>
<dbReference type="Proteomes" id="UP000219514">
    <property type="component" value="Unassembled WGS sequence"/>
</dbReference>
<proteinExistence type="predicted"/>
<keyword evidence="4" id="KW-0808">Transferase</keyword>
<evidence type="ECO:0000256" key="1">
    <source>
        <dbReference type="ARBA" id="ARBA00022527"/>
    </source>
</evidence>
<reference evidence="4 5" key="1">
    <citation type="submission" date="2017-09" db="EMBL/GenBank/DDBJ databases">
        <authorList>
            <person name="Ehlers B."/>
            <person name="Leendertz F.H."/>
        </authorList>
    </citation>
    <scope>NUCLEOTIDE SEQUENCE [LARGE SCALE GENOMIC DNA]</scope>
    <source>
        <strain evidence="4 5">DSM 46844</strain>
    </source>
</reference>
<dbReference type="PANTHER" id="PTHR35526">
    <property type="entry name" value="ANTI-SIGMA-F FACTOR RSBW-RELATED"/>
    <property type="match status" value="1"/>
</dbReference>
<evidence type="ECO:0000259" key="3">
    <source>
        <dbReference type="Pfam" id="PF13581"/>
    </source>
</evidence>
<keyword evidence="5" id="KW-1185">Reference proteome</keyword>
<accession>A0A285EI58</accession>
<dbReference type="InterPro" id="IPR036890">
    <property type="entry name" value="HATPase_C_sf"/>
</dbReference>
<dbReference type="CDD" id="cd16936">
    <property type="entry name" value="HATPase_RsbW-like"/>
    <property type="match status" value="1"/>
</dbReference>